<sequence length="71" mass="8191">MRLQVTENQVSHRLARLVCPAPHVWCQDNIVKREERLRHIGLILKHVEACPTKAPLNERRDKLRPCTMGGA</sequence>
<reference evidence="1" key="1">
    <citation type="submission" date="2015-06" db="UniProtKB">
        <authorList>
            <consortium name="EnsemblPlants"/>
        </authorList>
    </citation>
    <scope>IDENTIFICATION</scope>
</reference>
<organism evidence="1">
    <name type="scientific">Aegilops tauschii</name>
    <name type="common">Tausch's goatgrass</name>
    <name type="synonym">Aegilops squarrosa</name>
    <dbReference type="NCBI Taxonomy" id="37682"/>
    <lineage>
        <taxon>Eukaryota</taxon>
        <taxon>Viridiplantae</taxon>
        <taxon>Streptophyta</taxon>
        <taxon>Embryophyta</taxon>
        <taxon>Tracheophyta</taxon>
        <taxon>Spermatophyta</taxon>
        <taxon>Magnoliopsida</taxon>
        <taxon>Liliopsida</taxon>
        <taxon>Poales</taxon>
        <taxon>Poaceae</taxon>
        <taxon>BOP clade</taxon>
        <taxon>Pooideae</taxon>
        <taxon>Triticodae</taxon>
        <taxon>Triticeae</taxon>
        <taxon>Triticinae</taxon>
        <taxon>Aegilops</taxon>
    </lineage>
</organism>
<protein>
    <submittedName>
        <fullName evidence="1">Uncharacterized protein</fullName>
    </submittedName>
</protein>
<dbReference type="EnsemblPlants" id="EMT03367">
    <property type="protein sequence ID" value="EMT03367"/>
    <property type="gene ID" value="F775_42673"/>
</dbReference>
<accession>N1QTF2</accession>
<evidence type="ECO:0000313" key="1">
    <source>
        <dbReference type="EnsemblPlants" id="EMT03367"/>
    </source>
</evidence>
<dbReference type="AlphaFoldDB" id="N1QTF2"/>
<name>N1QTF2_AEGTA</name>
<proteinExistence type="predicted"/>